<gene>
    <name evidence="1" type="ORF">LR48_Vigan08g053700</name>
</gene>
<proteinExistence type="predicted"/>
<organism evidence="1 2">
    <name type="scientific">Phaseolus angularis</name>
    <name type="common">Azuki bean</name>
    <name type="synonym">Vigna angularis</name>
    <dbReference type="NCBI Taxonomy" id="3914"/>
    <lineage>
        <taxon>Eukaryota</taxon>
        <taxon>Viridiplantae</taxon>
        <taxon>Streptophyta</taxon>
        <taxon>Embryophyta</taxon>
        <taxon>Tracheophyta</taxon>
        <taxon>Spermatophyta</taxon>
        <taxon>Magnoliopsida</taxon>
        <taxon>eudicotyledons</taxon>
        <taxon>Gunneridae</taxon>
        <taxon>Pentapetalae</taxon>
        <taxon>rosids</taxon>
        <taxon>fabids</taxon>
        <taxon>Fabales</taxon>
        <taxon>Fabaceae</taxon>
        <taxon>Papilionoideae</taxon>
        <taxon>50 kb inversion clade</taxon>
        <taxon>NPAAA clade</taxon>
        <taxon>indigoferoid/millettioid clade</taxon>
        <taxon>Phaseoleae</taxon>
        <taxon>Vigna</taxon>
    </lineage>
</organism>
<reference evidence="2" key="1">
    <citation type="journal article" date="2015" name="Proc. Natl. Acad. Sci. U.S.A.">
        <title>Genome sequencing of adzuki bean (Vigna angularis) provides insight into high starch and low fat accumulation and domestication.</title>
        <authorList>
            <person name="Yang K."/>
            <person name="Tian Z."/>
            <person name="Chen C."/>
            <person name="Luo L."/>
            <person name="Zhao B."/>
            <person name="Wang Z."/>
            <person name="Yu L."/>
            <person name="Li Y."/>
            <person name="Sun Y."/>
            <person name="Li W."/>
            <person name="Chen Y."/>
            <person name="Li Y."/>
            <person name="Zhang Y."/>
            <person name="Ai D."/>
            <person name="Zhao J."/>
            <person name="Shang C."/>
            <person name="Ma Y."/>
            <person name="Wu B."/>
            <person name="Wang M."/>
            <person name="Gao L."/>
            <person name="Sun D."/>
            <person name="Zhang P."/>
            <person name="Guo F."/>
            <person name="Wang W."/>
            <person name="Li Y."/>
            <person name="Wang J."/>
            <person name="Varshney R.K."/>
            <person name="Wang J."/>
            <person name="Ling H.Q."/>
            <person name="Wan P."/>
        </authorList>
    </citation>
    <scope>NUCLEOTIDE SEQUENCE</scope>
    <source>
        <strain evidence="2">cv. Jingnong 6</strain>
    </source>
</reference>
<dbReference type="EMBL" id="CM003378">
    <property type="protein sequence ID" value="KOM49710.1"/>
    <property type="molecule type" value="Genomic_DNA"/>
</dbReference>
<evidence type="ECO:0000313" key="2">
    <source>
        <dbReference type="Proteomes" id="UP000053144"/>
    </source>
</evidence>
<dbReference type="Gramene" id="KOM49710">
    <property type="protein sequence ID" value="KOM49710"/>
    <property type="gene ID" value="LR48_Vigan08g053700"/>
</dbReference>
<dbReference type="AlphaFoldDB" id="A0A0L9V3Q4"/>
<sequence>MIRHGPRKPDYGFGSRLRVEKVLTPYNACPKAVPLTKYANVMWFSKCLTIP</sequence>
<dbReference type="Proteomes" id="UP000053144">
    <property type="component" value="Chromosome 8"/>
</dbReference>
<evidence type="ECO:0000313" key="1">
    <source>
        <dbReference type="EMBL" id="KOM49710.1"/>
    </source>
</evidence>
<name>A0A0L9V3Q4_PHAAN</name>
<protein>
    <submittedName>
        <fullName evidence="1">Uncharacterized protein</fullName>
    </submittedName>
</protein>
<accession>A0A0L9V3Q4</accession>